<comment type="caution">
    <text evidence="3">The sequence shown here is derived from an EMBL/GenBank/DDBJ whole genome shotgun (WGS) entry which is preliminary data.</text>
</comment>
<evidence type="ECO:0000256" key="2">
    <source>
        <dbReference type="SAM" id="SignalP"/>
    </source>
</evidence>
<protein>
    <submittedName>
        <fullName evidence="3">Uncharacterized protein</fullName>
    </submittedName>
</protein>
<evidence type="ECO:0000313" key="3">
    <source>
        <dbReference type="EMBL" id="KAA1102280.1"/>
    </source>
</evidence>
<evidence type="ECO:0000313" key="4">
    <source>
        <dbReference type="Proteomes" id="UP000325313"/>
    </source>
</evidence>
<name>A0A5B0PNT2_PUCGR</name>
<gene>
    <name evidence="3" type="ORF">PGTUg99_019906</name>
</gene>
<dbReference type="EMBL" id="VDEP01000338">
    <property type="protein sequence ID" value="KAA1102280.1"/>
    <property type="molecule type" value="Genomic_DNA"/>
</dbReference>
<dbReference type="AlphaFoldDB" id="A0A5B0PNT2"/>
<accession>A0A5B0PNT2</accession>
<dbReference type="Proteomes" id="UP000325313">
    <property type="component" value="Unassembled WGS sequence"/>
</dbReference>
<feature type="compositionally biased region" description="Basic and acidic residues" evidence="1">
    <location>
        <begin position="153"/>
        <end position="168"/>
    </location>
</feature>
<sequence length="181" mass="20819">MFLGFWFLYFLACRATPAPGGPSKEKVAWQSCEEILDGLEHPLHSEIFDSHLRPSEYGNPWNHSGFEYAEVMNAPSLGQPQNSYKKELQLRTPLVGSSLSGKTQEPLEVLNRYPFQKNIQVNNDEQMNLEKLCDVQDQSNLQPRVPARKRKSRTEETEQKESKLESNFHHIGKFQCKPSLN</sequence>
<evidence type="ECO:0000256" key="1">
    <source>
        <dbReference type="SAM" id="MobiDB-lite"/>
    </source>
</evidence>
<reference evidence="3 4" key="1">
    <citation type="submission" date="2019-05" db="EMBL/GenBank/DDBJ databases">
        <title>Emergence of the Ug99 lineage of the wheat stem rust pathogen through somatic hybridization.</title>
        <authorList>
            <person name="Li F."/>
            <person name="Upadhyaya N.M."/>
            <person name="Sperschneider J."/>
            <person name="Matny O."/>
            <person name="Nguyen-Phuc H."/>
            <person name="Mago R."/>
            <person name="Raley C."/>
            <person name="Miller M.E."/>
            <person name="Silverstein K.A.T."/>
            <person name="Henningsen E."/>
            <person name="Hirsch C.D."/>
            <person name="Visser B."/>
            <person name="Pretorius Z.A."/>
            <person name="Steffenson B.J."/>
            <person name="Schwessinger B."/>
            <person name="Dodds P.N."/>
            <person name="Figueroa M."/>
        </authorList>
    </citation>
    <scope>NUCLEOTIDE SEQUENCE [LARGE SCALE GENOMIC DNA]</scope>
    <source>
        <strain evidence="3 4">Ug99</strain>
    </source>
</reference>
<proteinExistence type="predicted"/>
<feature type="region of interest" description="Disordered" evidence="1">
    <location>
        <begin position="135"/>
        <end position="181"/>
    </location>
</feature>
<organism evidence="3 4">
    <name type="scientific">Puccinia graminis f. sp. tritici</name>
    <dbReference type="NCBI Taxonomy" id="56615"/>
    <lineage>
        <taxon>Eukaryota</taxon>
        <taxon>Fungi</taxon>
        <taxon>Dikarya</taxon>
        <taxon>Basidiomycota</taxon>
        <taxon>Pucciniomycotina</taxon>
        <taxon>Pucciniomycetes</taxon>
        <taxon>Pucciniales</taxon>
        <taxon>Pucciniaceae</taxon>
        <taxon>Puccinia</taxon>
    </lineage>
</organism>
<keyword evidence="2" id="KW-0732">Signal</keyword>
<feature type="chain" id="PRO_5022775544" evidence="2">
    <location>
        <begin position="16"/>
        <end position="181"/>
    </location>
</feature>
<feature type="signal peptide" evidence="2">
    <location>
        <begin position="1"/>
        <end position="15"/>
    </location>
</feature>